<dbReference type="EMBL" id="BKCJ010000009">
    <property type="protein sequence ID" value="GEU28556.1"/>
    <property type="molecule type" value="Genomic_DNA"/>
</dbReference>
<keyword evidence="3" id="KW-0472">Membrane</keyword>
<keyword evidence="1" id="KW-0802">TPR repeat</keyword>
<gene>
    <name evidence="4" type="ORF">Tci_000534</name>
</gene>
<feature type="transmembrane region" description="Helical" evidence="3">
    <location>
        <begin position="1901"/>
        <end position="1920"/>
    </location>
</feature>
<feature type="compositionally biased region" description="Basic residues" evidence="2">
    <location>
        <begin position="1500"/>
        <end position="1513"/>
    </location>
</feature>
<feature type="region of interest" description="Disordered" evidence="2">
    <location>
        <begin position="1033"/>
        <end position="1213"/>
    </location>
</feature>
<feature type="region of interest" description="Disordered" evidence="2">
    <location>
        <begin position="1613"/>
        <end position="1759"/>
    </location>
</feature>
<feature type="compositionally biased region" description="Low complexity" evidence="2">
    <location>
        <begin position="1106"/>
        <end position="1124"/>
    </location>
</feature>
<dbReference type="InterPro" id="IPR019734">
    <property type="entry name" value="TPR_rpt"/>
</dbReference>
<feature type="compositionally biased region" description="Basic residues" evidence="2">
    <location>
        <begin position="1314"/>
        <end position="1323"/>
    </location>
</feature>
<feature type="compositionally biased region" description="Basic and acidic residues" evidence="2">
    <location>
        <begin position="227"/>
        <end position="237"/>
    </location>
</feature>
<feature type="compositionally biased region" description="Basic residues" evidence="2">
    <location>
        <begin position="1419"/>
        <end position="1431"/>
    </location>
</feature>
<reference evidence="4" key="1">
    <citation type="journal article" date="2019" name="Sci. Rep.">
        <title>Draft genome of Tanacetum cinerariifolium, the natural source of mosquito coil.</title>
        <authorList>
            <person name="Yamashiro T."/>
            <person name="Shiraishi A."/>
            <person name="Satake H."/>
            <person name="Nakayama K."/>
        </authorList>
    </citation>
    <scope>NUCLEOTIDE SEQUENCE</scope>
</reference>
<dbReference type="PROSITE" id="PS50005">
    <property type="entry name" value="TPR"/>
    <property type="match status" value="1"/>
</dbReference>
<keyword evidence="3" id="KW-0812">Transmembrane</keyword>
<dbReference type="Gene3D" id="1.20.120.160">
    <property type="entry name" value="HPT domain"/>
    <property type="match status" value="1"/>
</dbReference>
<feature type="compositionally biased region" description="Basic residues" evidence="2">
    <location>
        <begin position="479"/>
        <end position="489"/>
    </location>
</feature>
<keyword evidence="3" id="KW-1133">Transmembrane helix</keyword>
<dbReference type="SUPFAM" id="SSF47226">
    <property type="entry name" value="Histidine-containing phosphotransfer domain, HPT domain"/>
    <property type="match status" value="1"/>
</dbReference>
<feature type="transmembrane region" description="Helical" evidence="3">
    <location>
        <begin position="1974"/>
        <end position="1991"/>
    </location>
</feature>
<evidence type="ECO:0000313" key="4">
    <source>
        <dbReference type="EMBL" id="GEU28556.1"/>
    </source>
</evidence>
<feature type="compositionally biased region" description="Low complexity" evidence="2">
    <location>
        <begin position="1335"/>
        <end position="1353"/>
    </location>
</feature>
<feature type="compositionally biased region" description="Low complexity" evidence="2">
    <location>
        <begin position="1185"/>
        <end position="1198"/>
    </location>
</feature>
<dbReference type="InterPro" id="IPR011990">
    <property type="entry name" value="TPR-like_helical_dom_sf"/>
</dbReference>
<feature type="region of interest" description="Disordered" evidence="2">
    <location>
        <begin position="1284"/>
        <end position="1432"/>
    </location>
</feature>
<organism evidence="4">
    <name type="scientific">Tanacetum cinerariifolium</name>
    <name type="common">Dalmatian daisy</name>
    <name type="synonym">Chrysanthemum cinerariifolium</name>
    <dbReference type="NCBI Taxonomy" id="118510"/>
    <lineage>
        <taxon>Eukaryota</taxon>
        <taxon>Viridiplantae</taxon>
        <taxon>Streptophyta</taxon>
        <taxon>Embryophyta</taxon>
        <taxon>Tracheophyta</taxon>
        <taxon>Spermatophyta</taxon>
        <taxon>Magnoliopsida</taxon>
        <taxon>eudicotyledons</taxon>
        <taxon>Gunneridae</taxon>
        <taxon>Pentapetalae</taxon>
        <taxon>asterids</taxon>
        <taxon>campanulids</taxon>
        <taxon>Asterales</taxon>
        <taxon>Asteraceae</taxon>
        <taxon>Asteroideae</taxon>
        <taxon>Anthemideae</taxon>
        <taxon>Anthemidinae</taxon>
        <taxon>Tanacetum</taxon>
    </lineage>
</organism>
<dbReference type="GO" id="GO:0000160">
    <property type="term" value="P:phosphorelay signal transduction system"/>
    <property type="evidence" value="ECO:0007669"/>
    <property type="project" value="InterPro"/>
</dbReference>
<feature type="region of interest" description="Disordered" evidence="2">
    <location>
        <begin position="1488"/>
        <end position="1599"/>
    </location>
</feature>
<dbReference type="InterPro" id="IPR036641">
    <property type="entry name" value="HPT_dom_sf"/>
</dbReference>
<proteinExistence type="predicted"/>
<name>A0A699GMW0_TANCI</name>
<dbReference type="Gene3D" id="2.60.120.260">
    <property type="entry name" value="Galactose-binding domain-like"/>
    <property type="match status" value="1"/>
</dbReference>
<feature type="transmembrane region" description="Helical" evidence="3">
    <location>
        <begin position="2062"/>
        <end position="2079"/>
    </location>
</feature>
<feature type="compositionally biased region" description="Basic residues" evidence="2">
    <location>
        <begin position="201"/>
        <end position="213"/>
    </location>
</feature>
<protein>
    <submittedName>
        <fullName evidence="4">Uncharacterized protein</fullName>
    </submittedName>
</protein>
<feature type="compositionally biased region" description="Low complexity" evidence="2">
    <location>
        <begin position="1541"/>
        <end position="1558"/>
    </location>
</feature>
<accession>A0A699GMW0</accession>
<evidence type="ECO:0000256" key="2">
    <source>
        <dbReference type="SAM" id="MobiDB-lite"/>
    </source>
</evidence>
<dbReference type="Gene3D" id="1.25.40.10">
    <property type="entry name" value="Tetratricopeptide repeat domain"/>
    <property type="match status" value="1"/>
</dbReference>
<feature type="region of interest" description="Disordered" evidence="2">
    <location>
        <begin position="468"/>
        <end position="497"/>
    </location>
</feature>
<feature type="region of interest" description="Disordered" evidence="2">
    <location>
        <begin position="191"/>
        <end position="248"/>
    </location>
</feature>
<sequence length="2785" mass="293226">MSEAPSLPLDDNVFSVATLLKYMGNDEKALAIVTKIVRDACAPGMAPIEQARAAIDAGRLDVAGKIFHGLRGSVGSLGAKRLITASLALEQAMVDRATDHIPARFDDVQAQYALVLAHAAAWLDQHASDHGNASLSGPPRRRAWPGYRCAAPAGVGRHGTTGGRQRTHAAVLGRFFIAAGPDPAVRYTSAVPGASPGAHRGWGHNRVNRRPCRYRPGNGARRRRENRRSAVDGRANDRTGPPATRCGQQIGLDRVGHETEIAAALAVAVDGHLALADHGRDPLRDHCRVRAARVLPGTEHIEIPQADGLGAIAAGVHGRIQFVDMLAHGVRRQRPADMGLLLGQGGMIAVRGARGGIHEAPHAGQPRGVQHIEKAAHVDVVREQRIVDRPGNRAQGRLVQDEVGAGAGAAANHGVADIAFDQLEIAPDGGADRRPHLLQVVPVAGQEIVEPHHALPQFQQRLQQVGADEAGRAGDQPACRRRAVGRHRASQPPHAHAAVAQRRFVELRFQVDEAAVGRELVAHLGQRPRGQLPVRHRADQRFGARQFVPAFEPHAVFVHGLVGIRHRIVDVDLQAVRFELVDHVRHLGVAQIGAVFLERQAQHVDPAALELETGAHHFLDGFFGHELGHAVVNAAPGQDHVRVVAQHFRLVGQVIRIDADAVAAHQAGAERQKIPLGAGRLQHFQRIDVEPVEDDGQFIHQRDVEVALGVFDDLGRLRHLDAGGPVHARFDHLLVQRGHPRQGRSVVAGDHLADRRQRMFLVAGIDALGRKTHVEIALPGQARVLFQDRDADFLGGAGVHGGLVDHHCARLHVAAHRRAGAQQRGKIGIVGAVHGRGHGHDNIIGVRQRRRVAAHFQPARGLELLRADLACRVDAQPVTGDLALGQIHADGAPLRAERHCQRQADISQSHHRKHFHESVMPSLRPKMRLSSGTVAIALLAMLAGCGSKPSNERLLADARQLEARGETKSAIIELKNLIQQAPADAAARLALGRLYLDTGDVLSAEKEMRRAMELGKNRAEVMPWLAQADGVARPCAAGPEPPGRGGRRVRAHPGAPSRAACRADRPGAHRAAAAAARHGTRAGADRARAGPISRRRRRLAPERRPAAAAKSEPAGAGRVPQGAGAPSGAGAGARGYRQSAHPVGPVRPGARRAGHCTPGGAQQPDADLYAGAARLPPGQADGRARPAATGAAGRTRAPAQPPADGRGDARPGVVSAGRTALAKIPGSQSRPAVRKQAAGVGADAFRRFRASIGSDRAHAGAAPGRRGNAVAGRRTVYAAAPVRPGRRPVRTGQHAGAADHHVAHRAGHEPAGPGRHRARHRPARSGGGRRPNILAHGRAAGPRPAAPARLRQGAGIGAPHGGAPGRQPDAGPERQTAGSGPRAARGCAQKRPAQSRPDGGAGQPGAHPRPGAGGAGVARTRRAGPSRRRGRQLAAGRILWQRQGGAQGLAAAGKTGSHPSCRWPCPEPVGAIAGTGRQARRGARQLDPAGHAAAQFGRRPAAHCRPAHGHGRPRWGAQGAQQGTGAGARHGAGPCPGPSGAGAAVGPPAGVAAGAADGTGLPESRTRQRLAGQAGSGHPAGATANGASAGPVPQGVRDAAGCANADSAVQRTGAGRPAGVGTPAHAAVAGRPCGRPDHAPVFRQQPAGRKGFSCQHRTVRTAGAAVARPCARTEQPGLAVPAARRSARRSHGRASVPDSAQQSGGPRHPGLDPGRPGQVRTRGGVAQTSGAAGARQCRHPQAPRCGAGPIGAGRAGRQPLAHHVGGRALAGRGAGRRRPGGGMVGVPDARALAGADPARLHWRARLASAPVAVPAAGLAAGAGPGARHRLVFSRRDGLAADGNGDVLLRTPRRPWPAWDMNAYNNYLSPFNALRVGKAWLWAALLLPLLRRDAGHDLHGLASHFVPGMLAGLVVVGVAVIRERLAFPGLLNFSSDYRITAPFSAMHTGGAALDGYLALCTPLLARWLKRTRSPWCGAAGLAVLALALYAGLATFSRGLYAAYALSLLVVVAGTIAGRPGAARGGTRRAAVANSVAAGPDDGAVTEEAARTAPCLSRPAWRRATAALAALLVLAACYPLVHSDYVGQRFAATATDFQLRVRHWSSTLAIMDDSAITASIGMGFGKFPSTYYWRNPAQETAPGYRFVDQSANRVLRLAAGAYAAGYGELLRIWQTVAIDAGHDYRLAIDVRNLSNMAFLHLRVCERQLLYPANCRALPLRRLDSEPGWQHLGLTFNSGALGSRAAPVRLELAAEGPGAVFDVDNVSLRSMPEDHEVLRNGDFTDASDYWRAGLVDAVAGRVSAIAAAALPRQAEAPVRLAGGAGRLAGGRPVRQPARRAAHRAACHAGAGCGVPASGLAGNQASRNAGFIPAREEIRVKRAFRRVVFFHQTAELADLLAHVFEFEPQQHGRGAHARAFALAAEIAKAQHALVKHHVTGIDLDDVIGIAMDIARVNIGNVDQRGKYALGDALVDGQPRRLAQAAVLGAQFVELVAVIFVGRQPHVGAVQAERHGTHGFAARFRKQRDFIGRMAGAAVDRVAAPAIHFFQQQARGLAPPVGIGHADIEHLLIERVVEQGLALALTYHELAHARCGHVRSSLEGNDCVVMMHCRAPVWSDGRDLAHGDRTAVAVHRADDVGLVAGGKIGDATHRNQHVHQRHALAIGERLRSRSLADHADLPRIRADKAGHDDRHQRLLDVFCQGLFDIARQLGGGFAGCLQVFDQRRGDLAVRAHGHAQRHFRVAPHIDVDHVAGADLVIDLRCRRFGRHQGDAAGAASQSQRERQHRH</sequence>
<feature type="transmembrane region" description="Helical" evidence="3">
    <location>
        <begin position="1997"/>
        <end position="2016"/>
    </location>
</feature>
<comment type="caution">
    <text evidence="4">The sequence shown here is derived from an EMBL/GenBank/DDBJ whole genome shotgun (WGS) entry which is preliminary data.</text>
</comment>
<evidence type="ECO:0000256" key="3">
    <source>
        <dbReference type="SAM" id="Phobius"/>
    </source>
</evidence>
<evidence type="ECO:0000256" key="1">
    <source>
        <dbReference type="PROSITE-ProRule" id="PRU00339"/>
    </source>
</evidence>
<feature type="repeat" description="TPR" evidence="1">
    <location>
        <begin position="985"/>
        <end position="1018"/>
    </location>
</feature>
<dbReference type="SUPFAM" id="SSF48452">
    <property type="entry name" value="TPR-like"/>
    <property type="match status" value="1"/>
</dbReference>
<feature type="compositionally biased region" description="Gly residues" evidence="2">
    <location>
        <begin position="1354"/>
        <end position="1364"/>
    </location>
</feature>